<dbReference type="InterPro" id="IPR036249">
    <property type="entry name" value="Thioredoxin-like_sf"/>
</dbReference>
<dbReference type="SUPFAM" id="SSF54373">
    <property type="entry name" value="FAD-linked reductases, C-terminal domain"/>
    <property type="match status" value="1"/>
</dbReference>
<name>A0A1V6PNM3_PENDC</name>
<dbReference type="InterPro" id="IPR050641">
    <property type="entry name" value="RIFMO-like"/>
</dbReference>
<dbReference type="EMBL" id="MDYL01000001">
    <property type="protein sequence ID" value="OQD78630.1"/>
    <property type="molecule type" value="Genomic_DNA"/>
</dbReference>
<dbReference type="SUPFAM" id="SSF51905">
    <property type="entry name" value="FAD/NAD(P)-binding domain"/>
    <property type="match status" value="1"/>
</dbReference>
<dbReference type="GO" id="GO:0016709">
    <property type="term" value="F:oxidoreductase activity, acting on paired donors, with incorporation or reduction of molecular oxygen, NAD(P)H as one donor, and incorporation of one atom of oxygen"/>
    <property type="evidence" value="ECO:0007669"/>
    <property type="project" value="UniProtKB-ARBA"/>
</dbReference>
<dbReference type="SUPFAM" id="SSF52833">
    <property type="entry name" value="Thioredoxin-like"/>
    <property type="match status" value="1"/>
</dbReference>
<dbReference type="Gene3D" id="3.50.50.60">
    <property type="entry name" value="FAD/NAD(P)-binding domain"/>
    <property type="match status" value="1"/>
</dbReference>
<proteinExistence type="inferred from homology"/>
<dbReference type="InterPro" id="IPR002938">
    <property type="entry name" value="FAD-bd"/>
</dbReference>
<dbReference type="PANTHER" id="PTHR43004:SF13">
    <property type="entry name" value="FAD-BINDING DOMAIN-CONTAINING PROTEIN-RELATED"/>
    <property type="match status" value="1"/>
</dbReference>
<reference evidence="8" key="1">
    <citation type="journal article" date="2017" name="Nat. Microbiol.">
        <title>Global analysis of biosynthetic gene clusters reveals vast potential of secondary metabolite production in Penicillium species.</title>
        <authorList>
            <person name="Nielsen J.C."/>
            <person name="Grijseels S."/>
            <person name="Prigent S."/>
            <person name="Ji B."/>
            <person name="Dainat J."/>
            <person name="Nielsen K.F."/>
            <person name="Frisvad J.C."/>
            <person name="Workman M."/>
            <person name="Nielsen J."/>
        </authorList>
    </citation>
    <scope>NUCLEOTIDE SEQUENCE [LARGE SCALE GENOMIC DNA]</scope>
    <source>
        <strain evidence="8">IBT 11843</strain>
    </source>
</reference>
<dbReference type="STRING" id="69771.A0A1V6PNM3"/>
<dbReference type="Pfam" id="PF01494">
    <property type="entry name" value="FAD_binding_3"/>
    <property type="match status" value="1"/>
</dbReference>
<dbReference type="Gene3D" id="3.40.30.20">
    <property type="match status" value="1"/>
</dbReference>
<evidence type="ECO:0000259" key="6">
    <source>
        <dbReference type="Pfam" id="PF07976"/>
    </source>
</evidence>
<evidence type="ECO:0000313" key="7">
    <source>
        <dbReference type="EMBL" id="OQD78630.1"/>
    </source>
</evidence>
<feature type="domain" description="FAD-binding" evidence="5">
    <location>
        <begin position="17"/>
        <end position="218"/>
    </location>
</feature>
<evidence type="ECO:0008006" key="9">
    <source>
        <dbReference type="Google" id="ProtNLM"/>
    </source>
</evidence>
<evidence type="ECO:0000256" key="2">
    <source>
        <dbReference type="ARBA" id="ARBA00022630"/>
    </source>
</evidence>
<evidence type="ECO:0000259" key="5">
    <source>
        <dbReference type="Pfam" id="PF01494"/>
    </source>
</evidence>
<dbReference type="PANTHER" id="PTHR43004">
    <property type="entry name" value="TRK SYSTEM POTASSIUM UPTAKE PROTEIN"/>
    <property type="match status" value="1"/>
</dbReference>
<dbReference type="InterPro" id="IPR038220">
    <property type="entry name" value="PHOX_C_sf"/>
</dbReference>
<dbReference type="GO" id="GO:0071949">
    <property type="term" value="F:FAD binding"/>
    <property type="evidence" value="ECO:0007669"/>
    <property type="project" value="InterPro"/>
</dbReference>
<sequence length="473" mass="52965">MPLTGAEASKTSDASVENAQEIIKAKYVLGCDGAHSWVRKQLGLKLEGASRDVSWGVLDAFPVTDFPDIRRRSIIKSEFGNLMIIPRERKLVRTYVQVSSGLAEIYRASDGDPEVIMQAVRRVMQPYRFDASRLEWSTIYSVGHRYCRELSRYDRIFLAGDAVHTHSPKAGQGMNVSMQDSYNLGWKLASVIHGVAPPSLLRTYHEERLPVAKRLIDFDKRICRGMLEAENTFDEDHRRALVEENTSMSGLAVTYEPNLVIAKPIVRQTNGGEKLNPRVNGHSPLPMQPDRLKAIRLGARMPSALVLSHADSQPHELQRIFQSTGEWNLVIFGGNILEEEQRQRVESVAASLSSPESVVQRMRSRGNLSHHSTIGSLSIYLVHSALHTEVDIGDLPEIFRLPDDDTGFDYGKVFVDNESYHVGGGNAYDEYGISPHGCLVLLRPDQHVAFKGDLEDIGFFEHLLDSIQPEVII</sequence>
<dbReference type="InterPro" id="IPR036188">
    <property type="entry name" value="FAD/NAD-bd_sf"/>
</dbReference>
<dbReference type="Pfam" id="PF07976">
    <property type="entry name" value="Phe_hydrox_dim"/>
    <property type="match status" value="1"/>
</dbReference>
<comment type="caution">
    <text evidence="7">The sequence shown here is derived from an EMBL/GenBank/DDBJ whole genome shotgun (WGS) entry which is preliminary data.</text>
</comment>
<feature type="domain" description="Phenol hydroxylase-like C-terminal dimerisation" evidence="6">
    <location>
        <begin position="253"/>
        <end position="458"/>
    </location>
</feature>
<dbReference type="Gene3D" id="3.30.9.10">
    <property type="entry name" value="D-Amino Acid Oxidase, subunit A, domain 2"/>
    <property type="match status" value="1"/>
</dbReference>
<keyword evidence="8" id="KW-1185">Reference proteome</keyword>
<dbReference type="OrthoDB" id="1716816at2759"/>
<dbReference type="Proteomes" id="UP000191522">
    <property type="component" value="Unassembled WGS sequence"/>
</dbReference>
<protein>
    <recommendedName>
        <fullName evidence="9">FAD-binding domain-containing protein</fullName>
    </recommendedName>
</protein>
<dbReference type="PRINTS" id="PR00420">
    <property type="entry name" value="RNGMNOXGNASE"/>
</dbReference>
<dbReference type="CDD" id="cd02979">
    <property type="entry name" value="PHOX_C"/>
    <property type="match status" value="1"/>
</dbReference>
<evidence type="ECO:0000256" key="3">
    <source>
        <dbReference type="ARBA" id="ARBA00022827"/>
    </source>
</evidence>
<keyword evidence="2" id="KW-0285">Flavoprotein</keyword>
<accession>A0A1V6PNM3</accession>
<keyword evidence="3" id="KW-0274">FAD</keyword>
<dbReference type="InterPro" id="IPR012941">
    <property type="entry name" value="Phe_hydrox_C_dim_dom"/>
</dbReference>
<comment type="similarity">
    <text evidence="1">Belongs to the PheA/TfdB FAD monooxygenase family.</text>
</comment>
<gene>
    <name evidence="7" type="ORF">PENDEC_c001G02645</name>
</gene>
<dbReference type="AlphaFoldDB" id="A0A1V6PNM3"/>
<evidence type="ECO:0000256" key="4">
    <source>
        <dbReference type="ARBA" id="ARBA00023002"/>
    </source>
</evidence>
<evidence type="ECO:0000313" key="8">
    <source>
        <dbReference type="Proteomes" id="UP000191522"/>
    </source>
</evidence>
<keyword evidence="4" id="KW-0560">Oxidoreductase</keyword>
<evidence type="ECO:0000256" key="1">
    <source>
        <dbReference type="ARBA" id="ARBA00007801"/>
    </source>
</evidence>
<dbReference type="OMA" id="HRYCREL"/>
<organism evidence="7 8">
    <name type="scientific">Penicillium decumbens</name>
    <dbReference type="NCBI Taxonomy" id="69771"/>
    <lineage>
        <taxon>Eukaryota</taxon>
        <taxon>Fungi</taxon>
        <taxon>Dikarya</taxon>
        <taxon>Ascomycota</taxon>
        <taxon>Pezizomycotina</taxon>
        <taxon>Eurotiomycetes</taxon>
        <taxon>Eurotiomycetidae</taxon>
        <taxon>Eurotiales</taxon>
        <taxon>Aspergillaceae</taxon>
        <taxon>Penicillium</taxon>
    </lineage>
</organism>